<feature type="domain" description="Formamidopyrimidine-DNA glycosylase catalytic" evidence="17">
    <location>
        <begin position="2"/>
        <end position="114"/>
    </location>
</feature>
<dbReference type="InterPro" id="IPR012319">
    <property type="entry name" value="FPG_cat"/>
</dbReference>
<dbReference type="InterPro" id="IPR035937">
    <property type="entry name" value="FPG_N"/>
</dbReference>
<evidence type="ECO:0000256" key="9">
    <source>
        <dbReference type="ARBA" id="ARBA00023125"/>
    </source>
</evidence>
<dbReference type="GO" id="GO:0140078">
    <property type="term" value="F:class I DNA-(apurinic or apyrimidinic site) endonuclease activity"/>
    <property type="evidence" value="ECO:0007669"/>
    <property type="project" value="UniProtKB-EC"/>
</dbReference>
<evidence type="ECO:0000256" key="6">
    <source>
        <dbReference type="ARBA" id="ARBA00022771"/>
    </source>
</evidence>
<dbReference type="GO" id="GO:0008270">
    <property type="term" value="F:zinc ion binding"/>
    <property type="evidence" value="ECO:0007669"/>
    <property type="project" value="UniProtKB-UniRule"/>
</dbReference>
<dbReference type="Gene3D" id="3.20.190.10">
    <property type="entry name" value="MutM-like, N-terminal"/>
    <property type="match status" value="1"/>
</dbReference>
<dbReference type="PANTHER" id="PTHR22993:SF9">
    <property type="entry name" value="FORMAMIDOPYRIMIDINE-DNA GLYCOSYLASE"/>
    <property type="match status" value="1"/>
</dbReference>
<evidence type="ECO:0000256" key="5">
    <source>
        <dbReference type="ARBA" id="ARBA00022763"/>
    </source>
</evidence>
<dbReference type="Gene3D" id="1.10.8.50">
    <property type="match status" value="1"/>
</dbReference>
<dbReference type="EC" id="3.2.2.23" evidence="15"/>
<keyword evidence="4 15" id="KW-0479">Metal-binding</keyword>
<comment type="catalytic activity">
    <reaction evidence="14 15">
        <text>2'-deoxyribonucleotide-(2'-deoxyribose 5'-phosphate)-2'-deoxyribonucleotide-DNA = a 3'-end 2'-deoxyribonucleotide-(2,3-dehydro-2,3-deoxyribose 5'-phosphate)-DNA + a 5'-end 5'-phospho-2'-deoxyribonucleoside-DNA + H(+)</text>
        <dbReference type="Rhea" id="RHEA:66592"/>
        <dbReference type="Rhea" id="RHEA-COMP:13180"/>
        <dbReference type="Rhea" id="RHEA-COMP:16897"/>
        <dbReference type="Rhea" id="RHEA-COMP:17067"/>
        <dbReference type="ChEBI" id="CHEBI:15378"/>
        <dbReference type="ChEBI" id="CHEBI:136412"/>
        <dbReference type="ChEBI" id="CHEBI:157695"/>
        <dbReference type="ChEBI" id="CHEBI:167181"/>
        <dbReference type="EC" id="4.2.99.18"/>
    </reaction>
</comment>
<keyword evidence="12 15" id="KW-0511">Multifunctional enzyme</keyword>
<feature type="active site" description="Proton donor; for beta-elimination activity" evidence="15">
    <location>
        <position position="56"/>
    </location>
</feature>
<evidence type="ECO:0000259" key="16">
    <source>
        <dbReference type="PROSITE" id="PS51066"/>
    </source>
</evidence>
<dbReference type="Pfam" id="PF01149">
    <property type="entry name" value="Fapy_DNA_glyco"/>
    <property type="match status" value="1"/>
</dbReference>
<evidence type="ECO:0000256" key="12">
    <source>
        <dbReference type="ARBA" id="ARBA00023268"/>
    </source>
</evidence>
<feature type="active site" description="Proton donor; for delta-elimination activity" evidence="15">
    <location>
        <position position="264"/>
    </location>
</feature>
<evidence type="ECO:0000256" key="7">
    <source>
        <dbReference type="ARBA" id="ARBA00022801"/>
    </source>
</evidence>
<keyword evidence="10 15" id="KW-0234">DNA repair</keyword>
<evidence type="ECO:0000256" key="10">
    <source>
        <dbReference type="ARBA" id="ARBA00023204"/>
    </source>
</evidence>
<dbReference type="CDD" id="cd08966">
    <property type="entry name" value="EcFpg-like_N"/>
    <property type="match status" value="1"/>
</dbReference>
<keyword evidence="9 15" id="KW-0238">DNA-binding</keyword>
<evidence type="ECO:0000259" key="17">
    <source>
        <dbReference type="PROSITE" id="PS51068"/>
    </source>
</evidence>
<feature type="binding site" evidence="15">
    <location>
        <position position="93"/>
    </location>
    <ligand>
        <name>DNA</name>
        <dbReference type="ChEBI" id="CHEBI:16991"/>
    </ligand>
</feature>
<evidence type="ECO:0000256" key="4">
    <source>
        <dbReference type="ARBA" id="ARBA00022723"/>
    </source>
</evidence>
<feature type="active site" description="Proton donor" evidence="15">
    <location>
        <position position="3"/>
    </location>
</feature>
<dbReference type="SMART" id="SM00898">
    <property type="entry name" value="Fapy_DNA_glyco"/>
    <property type="match status" value="1"/>
</dbReference>
<dbReference type="EC" id="4.2.99.18" evidence="15"/>
<keyword evidence="13 15" id="KW-0326">Glycosidase</keyword>
<dbReference type="GO" id="GO:0006284">
    <property type="term" value="P:base-excision repair"/>
    <property type="evidence" value="ECO:0007669"/>
    <property type="project" value="InterPro"/>
</dbReference>
<evidence type="ECO:0000256" key="15">
    <source>
        <dbReference type="HAMAP-Rule" id="MF_00103"/>
    </source>
</evidence>
<dbReference type="EMBL" id="CP006704">
    <property type="protein sequence ID" value="AIJ45049.1"/>
    <property type="molecule type" value="Genomic_DNA"/>
</dbReference>
<protein>
    <recommendedName>
        <fullName evidence="15">Formamidopyrimidine-DNA glycosylase</fullName>
        <shortName evidence="15">Fapy-DNA glycosylase</shortName>
        <ecNumber evidence="15">3.2.2.23</ecNumber>
    </recommendedName>
    <alternativeName>
        <fullName evidence="15">DNA-(apurinic or apyrimidinic site) lyase MutM</fullName>
        <shortName evidence="15">AP lyase MutM</shortName>
        <ecNumber evidence="15">4.2.99.18</ecNumber>
    </alternativeName>
</protein>
<comment type="caution">
    <text evidence="15">Lacks conserved residue(s) required for the propagation of feature annotation.</text>
</comment>
<evidence type="ECO:0000256" key="2">
    <source>
        <dbReference type="ARBA" id="ARBA00009409"/>
    </source>
</evidence>
<dbReference type="GO" id="GO:0034039">
    <property type="term" value="F:8-oxo-7,8-dihydroguanine DNA N-glycosylase activity"/>
    <property type="evidence" value="ECO:0007669"/>
    <property type="project" value="TreeGrafter"/>
</dbReference>
<dbReference type="HAMAP" id="MF_00103">
    <property type="entry name" value="Fapy_DNA_glycosyl"/>
    <property type="match status" value="1"/>
</dbReference>
<dbReference type="PROSITE" id="PS51068">
    <property type="entry name" value="FPG_CAT"/>
    <property type="match status" value="1"/>
</dbReference>
<dbReference type="Pfam" id="PF06831">
    <property type="entry name" value="H2TH"/>
    <property type="match status" value="1"/>
</dbReference>
<dbReference type="SUPFAM" id="SSF46946">
    <property type="entry name" value="S13-like H2TH domain"/>
    <property type="match status" value="1"/>
</dbReference>
<dbReference type="NCBIfam" id="NF002211">
    <property type="entry name" value="PRK01103.1"/>
    <property type="match status" value="1"/>
</dbReference>
<dbReference type="SUPFAM" id="SSF81624">
    <property type="entry name" value="N-terminal domain of MutM-like DNA repair proteins"/>
    <property type="match status" value="1"/>
</dbReference>
<keyword evidence="11 15" id="KW-0456">Lyase</keyword>
<comment type="subunit">
    <text evidence="3 15">Monomer.</text>
</comment>
<dbReference type="FunFam" id="1.10.8.50:FF:000003">
    <property type="entry name" value="Formamidopyrimidine-DNA glycosylase"/>
    <property type="match status" value="1"/>
</dbReference>
<dbReference type="RefSeq" id="WP_043370953.1">
    <property type="nucleotide sequence ID" value="NZ_CP006704.1"/>
</dbReference>
<organism evidence="18 19">
    <name type="scientific">Comamonas testosteroni TK102</name>
    <dbReference type="NCBI Taxonomy" id="1392005"/>
    <lineage>
        <taxon>Bacteria</taxon>
        <taxon>Pseudomonadati</taxon>
        <taxon>Pseudomonadota</taxon>
        <taxon>Betaproteobacteria</taxon>
        <taxon>Burkholderiales</taxon>
        <taxon>Comamonadaceae</taxon>
        <taxon>Comamonas</taxon>
    </lineage>
</organism>
<evidence type="ECO:0000256" key="11">
    <source>
        <dbReference type="ARBA" id="ARBA00023239"/>
    </source>
</evidence>
<dbReference type="InterPro" id="IPR015887">
    <property type="entry name" value="DNA_glyclase_Znf_dom_DNA_BS"/>
</dbReference>
<dbReference type="InterPro" id="IPR000214">
    <property type="entry name" value="Znf_DNA_glyclase/AP_lyase"/>
</dbReference>
<dbReference type="GO" id="GO:0003684">
    <property type="term" value="F:damaged DNA binding"/>
    <property type="evidence" value="ECO:0007669"/>
    <property type="project" value="InterPro"/>
</dbReference>
<evidence type="ECO:0000256" key="1">
    <source>
        <dbReference type="ARBA" id="ARBA00001668"/>
    </source>
</evidence>
<evidence type="ECO:0000256" key="3">
    <source>
        <dbReference type="ARBA" id="ARBA00011245"/>
    </source>
</evidence>
<reference evidence="18 19" key="1">
    <citation type="journal article" date="2014" name="Genome Announc.">
        <title>Complete Genome Sequence of Polychlorinated Biphenyl Degrader Comamonas testosteroni TK102 (NBRC 109938).</title>
        <authorList>
            <person name="Fukuda K."/>
            <person name="Hosoyama A."/>
            <person name="Tsuchikane K."/>
            <person name="Ohji S."/>
            <person name="Yamazoe A."/>
            <person name="Fujita N."/>
            <person name="Shintani M."/>
            <person name="Kimbara K."/>
        </authorList>
    </citation>
    <scope>NUCLEOTIDE SEQUENCE [LARGE SCALE GENOMIC DNA]</scope>
    <source>
        <strain evidence="18">TK102</strain>
    </source>
</reference>
<evidence type="ECO:0000313" key="18">
    <source>
        <dbReference type="EMBL" id="AIJ45049.1"/>
    </source>
</evidence>
<comment type="catalytic activity">
    <reaction evidence="1 15">
        <text>Hydrolysis of DNA containing ring-opened 7-methylguanine residues, releasing 2,6-diamino-4-hydroxy-5-(N-methyl)formamidopyrimidine.</text>
        <dbReference type="EC" id="3.2.2.23"/>
    </reaction>
</comment>
<dbReference type="AlphaFoldDB" id="A0A076PE55"/>
<comment type="similarity">
    <text evidence="2 15">Belongs to the FPG family.</text>
</comment>
<dbReference type="InterPro" id="IPR010979">
    <property type="entry name" value="Ribosomal_uS13-like_H2TH"/>
</dbReference>
<feature type="domain" description="FPG-type" evidence="16">
    <location>
        <begin position="240"/>
        <end position="274"/>
    </location>
</feature>
<keyword evidence="8 15" id="KW-0862">Zinc</keyword>
<dbReference type="InterPro" id="IPR010663">
    <property type="entry name" value="Znf_FPG/IleRS"/>
</dbReference>
<feature type="active site" description="Schiff-base intermediate with DNA" evidence="15">
    <location>
        <position position="2"/>
    </location>
</feature>
<dbReference type="KEGG" id="ctes:O987_04415"/>
<gene>
    <name evidence="15" type="primary">mutM</name>
    <name evidence="15" type="synonym">fpg</name>
    <name evidence="18" type="ORF">O987_04415</name>
</gene>
<evidence type="ECO:0000313" key="19">
    <source>
        <dbReference type="Proteomes" id="UP000028782"/>
    </source>
</evidence>
<feature type="binding site" evidence="15">
    <location>
        <position position="111"/>
    </location>
    <ligand>
        <name>DNA</name>
        <dbReference type="ChEBI" id="CHEBI:16991"/>
    </ligand>
</feature>
<keyword evidence="7 15" id="KW-0378">Hydrolase</keyword>
<dbReference type="Pfam" id="PF06827">
    <property type="entry name" value="zf-FPG_IleRS"/>
    <property type="match status" value="1"/>
</dbReference>
<dbReference type="PROSITE" id="PS01242">
    <property type="entry name" value="ZF_FPG_1"/>
    <property type="match status" value="1"/>
</dbReference>
<dbReference type="PANTHER" id="PTHR22993">
    <property type="entry name" value="FORMAMIDOPYRIMIDINE-DNA GLYCOSYLASE"/>
    <property type="match status" value="1"/>
</dbReference>
<dbReference type="InterPro" id="IPR015886">
    <property type="entry name" value="H2TH_FPG"/>
</dbReference>
<name>A0A076PE55_COMTE</name>
<evidence type="ECO:0000256" key="13">
    <source>
        <dbReference type="ARBA" id="ARBA00023295"/>
    </source>
</evidence>
<accession>A0A076PE55</accession>
<dbReference type="Proteomes" id="UP000028782">
    <property type="component" value="Chromosome"/>
</dbReference>
<dbReference type="InterPro" id="IPR020629">
    <property type="entry name" value="FPG_Glyclase"/>
</dbReference>
<comment type="cofactor">
    <cofactor evidence="15">
        <name>Zn(2+)</name>
        <dbReference type="ChEBI" id="CHEBI:29105"/>
    </cofactor>
    <text evidence="15">Binds 1 zinc ion per subunit.</text>
</comment>
<evidence type="ECO:0000256" key="14">
    <source>
        <dbReference type="ARBA" id="ARBA00044632"/>
    </source>
</evidence>
<sequence>MPELPEVEVTRRSFADRIAGAQIEAATLGKPLRWPLGLQPQALVGRVVLGVRRRGKYLLLDLSEGLLLMHLGMSGSLRFAGRDEAPLGEGGPHDHFDLQTSRGLLRLHDPRRFGAVVYVTGESDALARKLLDHLGMEPLSEGFTLAAFKAGLAASRSPIKQLLLSGSVVVGVGNIYASEVLFLSRIHPATPARDVGARKVTALYEAIRAVLAMAVEKGGTTLRDFSAANGMEGHFQLQAQVYGRDGLPCTHCGAAIRLMRQGQRSTYYCSSCQKAAKVL</sequence>
<dbReference type="SMART" id="SM01232">
    <property type="entry name" value="H2TH"/>
    <property type="match status" value="1"/>
</dbReference>
<keyword evidence="5 15" id="KW-0227">DNA damage</keyword>
<dbReference type="SUPFAM" id="SSF57716">
    <property type="entry name" value="Glucocorticoid receptor-like (DNA-binding domain)"/>
    <property type="match status" value="1"/>
</dbReference>
<evidence type="ECO:0000256" key="8">
    <source>
        <dbReference type="ARBA" id="ARBA00022833"/>
    </source>
</evidence>
<keyword evidence="6 15" id="KW-0863">Zinc-finger</keyword>
<proteinExistence type="inferred from homology"/>
<dbReference type="HOGENOM" id="CLU_038423_1_1_4"/>
<dbReference type="NCBIfam" id="TIGR00577">
    <property type="entry name" value="fpg"/>
    <property type="match status" value="1"/>
</dbReference>
<dbReference type="PROSITE" id="PS51066">
    <property type="entry name" value="ZF_FPG_2"/>
    <property type="match status" value="1"/>
</dbReference>
<comment type="function">
    <text evidence="15">Involved in base excision repair of DNA damaged by oxidation or by mutagenic agents. Acts as DNA glycosylase that recognizes and removes damaged bases. Has a preference for oxidized purines, such as 7,8-dihydro-8-oxoguanine (8-oxoG). Has AP (apurinic/apyrimidinic) lyase activity and introduces nicks in the DNA strand. Cleaves the DNA backbone by beta-delta elimination to generate a single-strand break at the site of the removed base with both 3'- and 5'-phosphates.</text>
</comment>